<name>A0A8X6HNX2_TRICU</name>
<comment type="caution">
    <text evidence="2">The sequence shown here is derived from an EMBL/GenBank/DDBJ whole genome shotgun (WGS) entry which is preliminary data.</text>
</comment>
<protein>
    <recommendedName>
        <fullName evidence="1">DUF5641 domain-containing protein</fullName>
    </recommendedName>
</protein>
<reference evidence="2" key="1">
    <citation type="submission" date="2020-07" db="EMBL/GenBank/DDBJ databases">
        <title>Multicomponent nature underlies the extraordinary mechanical properties of spider dragline silk.</title>
        <authorList>
            <person name="Kono N."/>
            <person name="Nakamura H."/>
            <person name="Mori M."/>
            <person name="Yoshida Y."/>
            <person name="Ohtoshi R."/>
            <person name="Malay A.D."/>
            <person name="Moran D.A.P."/>
            <person name="Tomita M."/>
            <person name="Numata K."/>
            <person name="Arakawa K."/>
        </authorList>
    </citation>
    <scope>NUCLEOTIDE SEQUENCE</scope>
</reference>
<keyword evidence="3" id="KW-1185">Reference proteome</keyword>
<dbReference type="Pfam" id="PF18701">
    <property type="entry name" value="DUF5641"/>
    <property type="match status" value="1"/>
</dbReference>
<evidence type="ECO:0000259" key="1">
    <source>
        <dbReference type="Pfam" id="PF18701"/>
    </source>
</evidence>
<evidence type="ECO:0000313" key="3">
    <source>
        <dbReference type="Proteomes" id="UP000887116"/>
    </source>
</evidence>
<accession>A0A8X6HNX2</accession>
<organism evidence="2 3">
    <name type="scientific">Trichonephila clavata</name>
    <name type="common">Joro spider</name>
    <name type="synonym">Nephila clavata</name>
    <dbReference type="NCBI Taxonomy" id="2740835"/>
    <lineage>
        <taxon>Eukaryota</taxon>
        <taxon>Metazoa</taxon>
        <taxon>Ecdysozoa</taxon>
        <taxon>Arthropoda</taxon>
        <taxon>Chelicerata</taxon>
        <taxon>Arachnida</taxon>
        <taxon>Araneae</taxon>
        <taxon>Araneomorphae</taxon>
        <taxon>Entelegynae</taxon>
        <taxon>Araneoidea</taxon>
        <taxon>Nephilidae</taxon>
        <taxon>Trichonephila</taxon>
    </lineage>
</organism>
<dbReference type="EMBL" id="BMAO01008873">
    <property type="protein sequence ID" value="GFR27133.1"/>
    <property type="molecule type" value="Genomic_DNA"/>
</dbReference>
<proteinExistence type="predicted"/>
<dbReference type="AlphaFoldDB" id="A0A8X6HNX2"/>
<dbReference type="InterPro" id="IPR040676">
    <property type="entry name" value="DUF5641"/>
</dbReference>
<sequence length="171" mass="19953">MQKSSESYGSSILLGGMVAVRVVKERPRQTLERALRLRLICAPLLISEFLDDLVCITLCFNYLKTLRCIPHFDNVDAKHCHKRVKYRVKLLKQLRIHFRSEYLSQLHEKHPQNSLSPDLKLDELVLIGEDLQKLFKLSLAKVIELIPGNGKIKTVYTAFCEYPFKYCFHYN</sequence>
<gene>
    <name evidence="2" type="ORF">TNCT_25901</name>
</gene>
<evidence type="ECO:0000313" key="2">
    <source>
        <dbReference type="EMBL" id="GFR27133.1"/>
    </source>
</evidence>
<feature type="domain" description="DUF5641" evidence="1">
    <location>
        <begin position="94"/>
        <end position="153"/>
    </location>
</feature>
<dbReference type="Proteomes" id="UP000887116">
    <property type="component" value="Unassembled WGS sequence"/>
</dbReference>